<dbReference type="Pfam" id="PF14111">
    <property type="entry name" value="DUF4283"/>
    <property type="match status" value="1"/>
</dbReference>
<dbReference type="AlphaFoldDB" id="A0AAW2NCD2"/>
<feature type="domain" description="DUF4283" evidence="1">
    <location>
        <begin position="24"/>
        <end position="76"/>
    </location>
</feature>
<dbReference type="InterPro" id="IPR040256">
    <property type="entry name" value="At4g02000-like"/>
</dbReference>
<gene>
    <name evidence="2" type="ORF">Sradi_4522400</name>
</gene>
<dbReference type="EMBL" id="JACGWJ010000020">
    <property type="protein sequence ID" value="KAL0340056.1"/>
    <property type="molecule type" value="Genomic_DNA"/>
</dbReference>
<sequence>MLLWVNSPIDIPGIYLREKIVRLGLKGGFMVEVINFKYVLIKFTLEEDYTQFWLKREWPFVGFPMRVFKWTPKFDTKVESSIALGWIWFPELPCQFFHKKALFNIGSMIGKPLKIDEPTADLSRPSLARVCVDVDLLKPKTIEIYL</sequence>
<evidence type="ECO:0000259" key="1">
    <source>
        <dbReference type="Pfam" id="PF14111"/>
    </source>
</evidence>
<dbReference type="PANTHER" id="PTHR31286:SF179">
    <property type="entry name" value="RNASE H TYPE-1 DOMAIN-CONTAINING PROTEIN"/>
    <property type="match status" value="1"/>
</dbReference>
<comment type="caution">
    <text evidence="2">The sequence shown here is derived from an EMBL/GenBank/DDBJ whole genome shotgun (WGS) entry which is preliminary data.</text>
</comment>
<dbReference type="InterPro" id="IPR025558">
    <property type="entry name" value="DUF4283"/>
</dbReference>
<name>A0AAW2NCD2_SESRA</name>
<accession>A0AAW2NCD2</accession>
<reference evidence="2" key="2">
    <citation type="journal article" date="2024" name="Plant">
        <title>Genomic evolution and insights into agronomic trait innovations of Sesamum species.</title>
        <authorList>
            <person name="Miao H."/>
            <person name="Wang L."/>
            <person name="Qu L."/>
            <person name="Liu H."/>
            <person name="Sun Y."/>
            <person name="Le M."/>
            <person name="Wang Q."/>
            <person name="Wei S."/>
            <person name="Zheng Y."/>
            <person name="Lin W."/>
            <person name="Duan Y."/>
            <person name="Cao H."/>
            <person name="Xiong S."/>
            <person name="Wang X."/>
            <person name="Wei L."/>
            <person name="Li C."/>
            <person name="Ma Q."/>
            <person name="Ju M."/>
            <person name="Zhao R."/>
            <person name="Li G."/>
            <person name="Mu C."/>
            <person name="Tian Q."/>
            <person name="Mei H."/>
            <person name="Zhang T."/>
            <person name="Gao T."/>
            <person name="Zhang H."/>
        </authorList>
    </citation>
    <scope>NUCLEOTIDE SEQUENCE</scope>
    <source>
        <strain evidence="2">G02</strain>
    </source>
</reference>
<protein>
    <recommendedName>
        <fullName evidence="1">DUF4283 domain-containing protein</fullName>
    </recommendedName>
</protein>
<dbReference type="PANTHER" id="PTHR31286">
    <property type="entry name" value="GLYCINE-RICH CELL WALL STRUCTURAL PROTEIN 1.8-LIKE"/>
    <property type="match status" value="1"/>
</dbReference>
<organism evidence="2">
    <name type="scientific">Sesamum radiatum</name>
    <name type="common">Black benniseed</name>
    <dbReference type="NCBI Taxonomy" id="300843"/>
    <lineage>
        <taxon>Eukaryota</taxon>
        <taxon>Viridiplantae</taxon>
        <taxon>Streptophyta</taxon>
        <taxon>Embryophyta</taxon>
        <taxon>Tracheophyta</taxon>
        <taxon>Spermatophyta</taxon>
        <taxon>Magnoliopsida</taxon>
        <taxon>eudicotyledons</taxon>
        <taxon>Gunneridae</taxon>
        <taxon>Pentapetalae</taxon>
        <taxon>asterids</taxon>
        <taxon>lamiids</taxon>
        <taxon>Lamiales</taxon>
        <taxon>Pedaliaceae</taxon>
        <taxon>Sesamum</taxon>
    </lineage>
</organism>
<evidence type="ECO:0000313" key="2">
    <source>
        <dbReference type="EMBL" id="KAL0340056.1"/>
    </source>
</evidence>
<proteinExistence type="predicted"/>
<reference evidence="2" key="1">
    <citation type="submission" date="2020-06" db="EMBL/GenBank/DDBJ databases">
        <authorList>
            <person name="Li T."/>
            <person name="Hu X."/>
            <person name="Zhang T."/>
            <person name="Song X."/>
            <person name="Zhang H."/>
            <person name="Dai N."/>
            <person name="Sheng W."/>
            <person name="Hou X."/>
            <person name="Wei L."/>
        </authorList>
    </citation>
    <scope>NUCLEOTIDE SEQUENCE</scope>
    <source>
        <strain evidence="2">G02</strain>
        <tissue evidence="2">Leaf</tissue>
    </source>
</reference>